<name>A0A8S5NWH6_9CAUD</name>
<dbReference type="EMBL" id="BK015264">
    <property type="protein sequence ID" value="DAD98570.1"/>
    <property type="molecule type" value="Genomic_DNA"/>
</dbReference>
<evidence type="ECO:0000313" key="1">
    <source>
        <dbReference type="EMBL" id="DAD98570.1"/>
    </source>
</evidence>
<protein>
    <submittedName>
        <fullName evidence="1">Uncharacterized protein</fullName>
    </submittedName>
</protein>
<sequence length="48" mass="5480">MIIINGQAYYYNGFEHVPAGMTEAEYFSQFTSQSERTGNKKSLNDIVE</sequence>
<proteinExistence type="predicted"/>
<organism evidence="1">
    <name type="scientific">Siphoviridae sp. ctTnV63</name>
    <dbReference type="NCBI Taxonomy" id="2825523"/>
    <lineage>
        <taxon>Viruses</taxon>
        <taxon>Duplodnaviria</taxon>
        <taxon>Heunggongvirae</taxon>
        <taxon>Uroviricota</taxon>
        <taxon>Caudoviricetes</taxon>
    </lineage>
</organism>
<accession>A0A8S5NWH6</accession>
<reference evidence="1" key="1">
    <citation type="journal article" date="2021" name="Proc. Natl. Acad. Sci. U.S.A.">
        <title>A Catalog of Tens of Thousands of Viruses from Human Metagenomes Reveals Hidden Associations with Chronic Diseases.</title>
        <authorList>
            <person name="Tisza M.J."/>
            <person name="Buck C.B."/>
        </authorList>
    </citation>
    <scope>NUCLEOTIDE SEQUENCE</scope>
    <source>
        <strain evidence="1">CtTnV63</strain>
    </source>
</reference>